<dbReference type="InterPro" id="IPR005855">
    <property type="entry name" value="GFAT"/>
</dbReference>
<dbReference type="CDD" id="cd05008">
    <property type="entry name" value="SIS_GlmS_GlmD_1"/>
    <property type="match status" value="1"/>
</dbReference>
<dbReference type="Gene3D" id="3.60.20.10">
    <property type="entry name" value="Glutamine Phosphoribosylpyrophosphate, subunit 1, domain 1"/>
    <property type="match status" value="1"/>
</dbReference>
<evidence type="ECO:0000313" key="11">
    <source>
        <dbReference type="Proteomes" id="UP000707356"/>
    </source>
</evidence>
<evidence type="ECO:0000256" key="4">
    <source>
        <dbReference type="ARBA" id="ARBA00022576"/>
    </source>
</evidence>
<proteinExistence type="predicted"/>
<dbReference type="EMBL" id="JAHHHV010000030">
    <property type="protein sequence ID" value="MBW4465094.1"/>
    <property type="molecule type" value="Genomic_DNA"/>
</dbReference>
<dbReference type="CDD" id="cd05009">
    <property type="entry name" value="SIS_GlmS_GlmD_2"/>
    <property type="match status" value="1"/>
</dbReference>
<keyword evidence="7" id="KW-0315">Glutamine amidotransferase</keyword>
<dbReference type="InterPro" id="IPR035490">
    <property type="entry name" value="GlmS/FrlB_SIS"/>
</dbReference>
<accession>A0A951P952</accession>
<feature type="domain" description="SIS" evidence="9">
    <location>
        <begin position="451"/>
        <end position="601"/>
    </location>
</feature>
<dbReference type="SUPFAM" id="SSF56235">
    <property type="entry name" value="N-terminal nucleophile aminohydrolases (Ntn hydrolases)"/>
    <property type="match status" value="1"/>
</dbReference>
<reference evidence="10" key="1">
    <citation type="submission" date="2021-05" db="EMBL/GenBank/DDBJ databases">
        <authorList>
            <person name="Pietrasiak N."/>
            <person name="Ward R."/>
            <person name="Stajich J.E."/>
            <person name="Kurbessoian T."/>
        </authorList>
    </citation>
    <scope>NUCLEOTIDE SEQUENCE</scope>
    <source>
        <strain evidence="10">GSE-TBD4-15B</strain>
    </source>
</reference>
<dbReference type="PANTHER" id="PTHR10937:SF0">
    <property type="entry name" value="GLUTAMINE--FRUCTOSE-6-PHOSPHATE TRANSAMINASE (ISOMERIZING)"/>
    <property type="match status" value="1"/>
</dbReference>
<dbReference type="InterPro" id="IPR029055">
    <property type="entry name" value="Ntn_hydrolases_N"/>
</dbReference>
<evidence type="ECO:0000256" key="6">
    <source>
        <dbReference type="ARBA" id="ARBA00022737"/>
    </source>
</evidence>
<name>A0A951P952_9CYAN</name>
<dbReference type="GO" id="GO:0097367">
    <property type="term" value="F:carbohydrate derivative binding"/>
    <property type="evidence" value="ECO:0007669"/>
    <property type="project" value="InterPro"/>
</dbReference>
<evidence type="ECO:0000259" key="8">
    <source>
        <dbReference type="PROSITE" id="PS51278"/>
    </source>
</evidence>
<feature type="domain" description="SIS" evidence="9">
    <location>
        <begin position="273"/>
        <end position="421"/>
    </location>
</feature>
<dbReference type="Pfam" id="PF13522">
    <property type="entry name" value="GATase_6"/>
    <property type="match status" value="1"/>
</dbReference>
<dbReference type="GO" id="GO:0004360">
    <property type="term" value="F:glutamine-fructose-6-phosphate transaminase (isomerizing) activity"/>
    <property type="evidence" value="ECO:0007669"/>
    <property type="project" value="UniProtKB-EC"/>
</dbReference>
<evidence type="ECO:0000256" key="2">
    <source>
        <dbReference type="ARBA" id="ARBA00012916"/>
    </source>
</evidence>
<dbReference type="NCBIfam" id="NF001484">
    <property type="entry name" value="PRK00331.1"/>
    <property type="match status" value="1"/>
</dbReference>
<evidence type="ECO:0000256" key="1">
    <source>
        <dbReference type="ARBA" id="ARBA00001031"/>
    </source>
</evidence>
<evidence type="ECO:0000256" key="5">
    <source>
        <dbReference type="ARBA" id="ARBA00022679"/>
    </source>
</evidence>
<keyword evidence="4 10" id="KW-0032">Aminotransferase</keyword>
<dbReference type="InterPro" id="IPR017932">
    <property type="entry name" value="GATase_2_dom"/>
</dbReference>
<dbReference type="GO" id="GO:0006047">
    <property type="term" value="P:UDP-N-acetylglucosamine metabolic process"/>
    <property type="evidence" value="ECO:0007669"/>
    <property type="project" value="TreeGrafter"/>
</dbReference>
<dbReference type="PROSITE" id="PS51464">
    <property type="entry name" value="SIS"/>
    <property type="match status" value="2"/>
</dbReference>
<dbReference type="SUPFAM" id="SSF53697">
    <property type="entry name" value="SIS domain"/>
    <property type="match status" value="1"/>
</dbReference>
<dbReference type="AlphaFoldDB" id="A0A951P952"/>
<evidence type="ECO:0000259" key="9">
    <source>
        <dbReference type="PROSITE" id="PS51464"/>
    </source>
</evidence>
<dbReference type="GO" id="GO:0006487">
    <property type="term" value="P:protein N-linked glycosylation"/>
    <property type="evidence" value="ECO:0007669"/>
    <property type="project" value="TreeGrafter"/>
</dbReference>
<dbReference type="Gene3D" id="3.40.50.10490">
    <property type="entry name" value="Glucose-6-phosphate isomerase like protein, domain 1"/>
    <property type="match status" value="2"/>
</dbReference>
<dbReference type="Proteomes" id="UP000707356">
    <property type="component" value="Unassembled WGS sequence"/>
</dbReference>
<keyword evidence="6" id="KW-0677">Repeat</keyword>
<dbReference type="Pfam" id="PF01380">
    <property type="entry name" value="SIS"/>
    <property type="match status" value="2"/>
</dbReference>
<dbReference type="InterPro" id="IPR046348">
    <property type="entry name" value="SIS_dom_sf"/>
</dbReference>
<dbReference type="InterPro" id="IPR001347">
    <property type="entry name" value="SIS_dom"/>
</dbReference>
<protein>
    <recommendedName>
        <fullName evidence="3">Glutamine--fructose-6-phosphate aminotransferase [isomerizing]</fullName>
        <ecNumber evidence="2">2.6.1.16</ecNumber>
    </recommendedName>
</protein>
<reference evidence="10" key="2">
    <citation type="journal article" date="2022" name="Microbiol. Resour. Announc.">
        <title>Metagenome Sequencing to Explore Phylogenomics of Terrestrial Cyanobacteria.</title>
        <authorList>
            <person name="Ward R.D."/>
            <person name="Stajich J.E."/>
            <person name="Johansen J.R."/>
            <person name="Huntemann M."/>
            <person name="Clum A."/>
            <person name="Foster B."/>
            <person name="Foster B."/>
            <person name="Roux S."/>
            <person name="Palaniappan K."/>
            <person name="Varghese N."/>
            <person name="Mukherjee S."/>
            <person name="Reddy T.B.K."/>
            <person name="Daum C."/>
            <person name="Copeland A."/>
            <person name="Chen I.A."/>
            <person name="Ivanova N.N."/>
            <person name="Kyrpides N.C."/>
            <person name="Shapiro N."/>
            <person name="Eloe-Fadrosh E.A."/>
            <person name="Pietrasiak N."/>
        </authorList>
    </citation>
    <scope>NUCLEOTIDE SEQUENCE</scope>
    <source>
        <strain evidence="10">GSE-TBD4-15B</strain>
    </source>
</reference>
<dbReference type="GO" id="GO:0006002">
    <property type="term" value="P:fructose 6-phosphate metabolic process"/>
    <property type="evidence" value="ECO:0007669"/>
    <property type="project" value="TreeGrafter"/>
</dbReference>
<evidence type="ECO:0000256" key="7">
    <source>
        <dbReference type="ARBA" id="ARBA00022962"/>
    </source>
</evidence>
<feature type="domain" description="Glutamine amidotransferase type-2" evidence="8">
    <location>
        <begin position="2"/>
        <end position="221"/>
    </location>
</feature>
<evidence type="ECO:0000313" key="10">
    <source>
        <dbReference type="EMBL" id="MBW4465094.1"/>
    </source>
</evidence>
<dbReference type="EC" id="2.6.1.16" evidence="2"/>
<dbReference type="PANTHER" id="PTHR10937">
    <property type="entry name" value="GLUCOSAMINE--FRUCTOSE-6-PHOSPHATE AMINOTRANSFERASE, ISOMERIZING"/>
    <property type="match status" value="1"/>
</dbReference>
<comment type="caution">
    <text evidence="10">The sequence shown here is derived from an EMBL/GenBank/DDBJ whole genome shotgun (WGS) entry which is preliminary data.</text>
</comment>
<keyword evidence="5 10" id="KW-0808">Transferase</keyword>
<dbReference type="NCBIfam" id="TIGR01135">
    <property type="entry name" value="glmS"/>
    <property type="match status" value="1"/>
</dbReference>
<comment type="catalytic activity">
    <reaction evidence="1">
        <text>D-fructose 6-phosphate + L-glutamine = D-glucosamine 6-phosphate + L-glutamate</text>
        <dbReference type="Rhea" id="RHEA:13237"/>
        <dbReference type="ChEBI" id="CHEBI:29985"/>
        <dbReference type="ChEBI" id="CHEBI:58359"/>
        <dbReference type="ChEBI" id="CHEBI:58725"/>
        <dbReference type="ChEBI" id="CHEBI:61527"/>
        <dbReference type="EC" id="2.6.1.16"/>
    </reaction>
</comment>
<evidence type="ECO:0000256" key="3">
    <source>
        <dbReference type="ARBA" id="ARBA00016090"/>
    </source>
</evidence>
<dbReference type="PROSITE" id="PS51278">
    <property type="entry name" value="GATASE_TYPE_2"/>
    <property type="match status" value="1"/>
</dbReference>
<organism evidence="10 11">
    <name type="scientific">Pegethrix bostrychoides GSE-TBD4-15B</name>
    <dbReference type="NCBI Taxonomy" id="2839662"/>
    <lineage>
        <taxon>Bacteria</taxon>
        <taxon>Bacillati</taxon>
        <taxon>Cyanobacteriota</taxon>
        <taxon>Cyanophyceae</taxon>
        <taxon>Oculatellales</taxon>
        <taxon>Oculatellaceae</taxon>
        <taxon>Pegethrix</taxon>
    </lineage>
</organism>
<dbReference type="InterPro" id="IPR035466">
    <property type="entry name" value="GlmS/AgaS_SIS"/>
</dbReference>
<gene>
    <name evidence="10" type="primary">glmS</name>
    <name evidence="10" type="ORF">KME07_06595</name>
</gene>
<sequence>MCGIIGVISKKPVLHPIVKSLMRLEYRGYDSFGFAGFLQDDFLVKKAVGAITQVFNIDDYKAFEECNIMIAHTRWATHGGVSEVNAHPHISFDSSNCIAHNGVVTNFQDLLRGAKEVWNIVSQTDTEIAANILAEGISKKRDIIHGLSWAFSKLEGEFAIVAMLKSNSNILIGLRRKSPLIVAKMGEDIILASDELAFVEFGKQAEITYLDDNEAVICKGHELKFYRFEDDSFIEIKKDFVSKKISAEGSDLGEYSHYMIKEITEEPQVIKNIAASIEENMHGITEDLHQSQINIAGSGSAFYVSQIGQYFFGQLSARYAFTHPSDEMLNLKQFKRNDHLIAVSQSGETFDTLEVVRTAKLAGAYITSINNVRDSTSQRLANFPIFQNSGKEVCVLSTKSILSQVCCLFLLALELGYRNGEVKTDAYDVLTSEYKRLPDALEFVLRGQNELIKRIAYQNCNIEHWFFIGRGIYYPVAMESALKFKEVSYLHAEGMPAGFFKHGTISLIDDNFYTVAFIPSRFNERRLYEATLDNLYEIKARGGNIIGIGHTPITCFENGFFLDYVEVPDLNKYLNSCLQLCVGQLLAYHCAVALDRNIDRPRALAKSVTVR</sequence>